<accession>A0A412B1F7</accession>
<sequence length="236" mass="26818">MKNKNMQVLHSSPKTRRTLPAAGFATGLCFYKLLWIFLAGCVIGCLVEMLWCYLNEGFFESRQGLIYGPFSPVYGLGAVLFTLVMYRFKHSSSFIIFLVSTVVGALFEYVCSWMQEMAFGTVSWEYSNEPLNLNGRTSLSFAVMWGVLGLVFMKHVLPFLEQHIERFPIKAGTIITWVLIVLMVFDIVISAAAVRRQTDRHNGVPSTNIITEFLDNHYPDSFLKLIYPNMEQPGRG</sequence>
<proteinExistence type="predicted"/>
<evidence type="ECO:0000313" key="2">
    <source>
        <dbReference type="EMBL" id="RGQ44845.1"/>
    </source>
</evidence>
<gene>
    <name evidence="2" type="ORF">DWY99_00770</name>
</gene>
<dbReference type="InterPro" id="IPR010540">
    <property type="entry name" value="CmpB_TMEM229"/>
</dbReference>
<feature type="transmembrane region" description="Helical" evidence="1">
    <location>
        <begin position="174"/>
        <end position="194"/>
    </location>
</feature>
<comment type="caution">
    <text evidence="2">The sequence shown here is derived from an EMBL/GenBank/DDBJ whole genome shotgun (WGS) entry which is preliminary data.</text>
</comment>
<feature type="transmembrane region" description="Helical" evidence="1">
    <location>
        <begin position="135"/>
        <end position="153"/>
    </location>
</feature>
<keyword evidence="1" id="KW-0812">Transmembrane</keyword>
<protein>
    <recommendedName>
        <fullName evidence="4">ABC transporter permease</fullName>
    </recommendedName>
</protein>
<dbReference type="Pfam" id="PF06541">
    <property type="entry name" value="ABC_trans_CmpB"/>
    <property type="match status" value="1"/>
</dbReference>
<reference evidence="2 3" key="1">
    <citation type="submission" date="2018-08" db="EMBL/GenBank/DDBJ databases">
        <title>A genome reference for cultivated species of the human gut microbiota.</title>
        <authorList>
            <person name="Zou Y."/>
            <person name="Xue W."/>
            <person name="Luo G."/>
        </authorList>
    </citation>
    <scope>NUCLEOTIDE SEQUENCE [LARGE SCALE GENOMIC DNA]</scope>
    <source>
        <strain evidence="2 3">AF28-26</strain>
    </source>
</reference>
<keyword evidence="1" id="KW-0472">Membrane</keyword>
<evidence type="ECO:0000313" key="3">
    <source>
        <dbReference type="Proteomes" id="UP000284751"/>
    </source>
</evidence>
<keyword evidence="1" id="KW-1133">Transmembrane helix</keyword>
<dbReference type="AlphaFoldDB" id="A0A412B1F7"/>
<feature type="transmembrane region" description="Helical" evidence="1">
    <location>
        <begin position="66"/>
        <end position="86"/>
    </location>
</feature>
<feature type="transmembrane region" description="Helical" evidence="1">
    <location>
        <begin position="93"/>
        <end position="115"/>
    </location>
</feature>
<evidence type="ECO:0008006" key="4">
    <source>
        <dbReference type="Google" id="ProtNLM"/>
    </source>
</evidence>
<evidence type="ECO:0000256" key="1">
    <source>
        <dbReference type="SAM" id="Phobius"/>
    </source>
</evidence>
<feature type="transmembrane region" description="Helical" evidence="1">
    <location>
        <begin position="21"/>
        <end position="54"/>
    </location>
</feature>
<organism evidence="2 3">
    <name type="scientific">[Clostridium] leptum</name>
    <dbReference type="NCBI Taxonomy" id="1535"/>
    <lineage>
        <taxon>Bacteria</taxon>
        <taxon>Bacillati</taxon>
        <taxon>Bacillota</taxon>
        <taxon>Clostridia</taxon>
        <taxon>Eubacteriales</taxon>
        <taxon>Oscillospiraceae</taxon>
        <taxon>Oscillospiraceae incertae sedis</taxon>
    </lineage>
</organism>
<dbReference type="EMBL" id="QRTC01000001">
    <property type="protein sequence ID" value="RGQ44845.1"/>
    <property type="molecule type" value="Genomic_DNA"/>
</dbReference>
<dbReference type="Proteomes" id="UP000284751">
    <property type="component" value="Unassembled WGS sequence"/>
</dbReference>
<name>A0A412B1F7_9FIRM</name>